<dbReference type="PANTHER" id="PTHR13696:SF96">
    <property type="entry name" value="COBQ_COBB_MIND_PARA NUCLEOTIDE BINDING DOMAIN-CONTAINING PROTEIN"/>
    <property type="match status" value="1"/>
</dbReference>
<gene>
    <name evidence="2" type="ORF">KL771_26805</name>
</gene>
<dbReference type="InterPro" id="IPR027417">
    <property type="entry name" value="P-loop_NTPase"/>
</dbReference>
<dbReference type="InterPro" id="IPR002586">
    <property type="entry name" value="CobQ/CobB/MinD/ParA_Nub-bd_dom"/>
</dbReference>
<dbReference type="InterPro" id="IPR050678">
    <property type="entry name" value="DNA_Partitioning_ATPase"/>
</dbReference>
<keyword evidence="3" id="KW-1185">Reference proteome</keyword>
<dbReference type="Gene3D" id="3.40.50.300">
    <property type="entry name" value="P-loop containing nucleotide triphosphate hydrolases"/>
    <property type="match status" value="1"/>
</dbReference>
<protein>
    <submittedName>
        <fullName evidence="2">ParA family protein</fullName>
    </submittedName>
</protein>
<dbReference type="RefSeq" id="WP_261971598.1">
    <property type="nucleotide sequence ID" value="NZ_JAHHZF010000020.1"/>
</dbReference>
<dbReference type="Pfam" id="PF01656">
    <property type="entry name" value="CbiA"/>
    <property type="match status" value="1"/>
</dbReference>
<dbReference type="Proteomes" id="UP000766595">
    <property type="component" value="Unassembled WGS sequence"/>
</dbReference>
<evidence type="ECO:0000313" key="3">
    <source>
        <dbReference type="Proteomes" id="UP000766595"/>
    </source>
</evidence>
<proteinExistence type="predicted"/>
<evidence type="ECO:0000259" key="1">
    <source>
        <dbReference type="Pfam" id="PF01656"/>
    </source>
</evidence>
<dbReference type="SUPFAM" id="SSF52540">
    <property type="entry name" value="P-loop containing nucleoside triphosphate hydrolases"/>
    <property type="match status" value="1"/>
</dbReference>
<reference evidence="2 3" key="1">
    <citation type="submission" date="2021-06" db="EMBL/GenBank/DDBJ databases">
        <authorList>
            <person name="Grouzdev D.S."/>
            <person name="Koziaeva V."/>
        </authorList>
    </citation>
    <scope>NUCLEOTIDE SEQUENCE [LARGE SCALE GENOMIC DNA]</scope>
    <source>
        <strain evidence="2 3">22</strain>
    </source>
</reference>
<comment type="caution">
    <text evidence="2">The sequence shown here is derived from an EMBL/GenBank/DDBJ whole genome shotgun (WGS) entry which is preliminary data.</text>
</comment>
<evidence type="ECO:0000313" key="2">
    <source>
        <dbReference type="EMBL" id="MBT9293100.1"/>
    </source>
</evidence>
<name>A0A947D8J8_9HYPH</name>
<feature type="domain" description="CobQ/CobB/MinD/ParA nucleotide binding" evidence="1">
    <location>
        <begin position="4"/>
        <end position="209"/>
    </location>
</feature>
<dbReference type="EMBL" id="JAHHZF010000020">
    <property type="protein sequence ID" value="MBT9293100.1"/>
    <property type="molecule type" value="Genomic_DNA"/>
</dbReference>
<accession>A0A947D8J8</accession>
<organism evidence="2 3">
    <name type="scientific">Prosthecodimorpha staleyi</name>
    <dbReference type="NCBI Taxonomy" id="2840188"/>
    <lineage>
        <taxon>Bacteria</taxon>
        <taxon>Pseudomonadati</taxon>
        <taxon>Pseudomonadota</taxon>
        <taxon>Alphaproteobacteria</taxon>
        <taxon>Hyphomicrobiales</taxon>
        <taxon>Ancalomicrobiaceae</taxon>
        <taxon>Prosthecodimorpha</taxon>
    </lineage>
</organism>
<dbReference type="CDD" id="cd02042">
    <property type="entry name" value="ParAB_family"/>
    <property type="match status" value="1"/>
</dbReference>
<dbReference type="AlphaFoldDB" id="A0A947D8J8"/>
<sequence length="216" mass="22938">MKVIALVTQKGGTGKSSLAISLAVATIERGLKSYVIDLDPQATAKNWFERREAEAPEVAAIEPSKVSAALAMLARQKVDLVFIDTAGVDTPATTAAMQAADLCLIPARPSIADIEAARPTVRTLSKLDRPYAFVLNQCPAGRSIRTTDAFRVLSLTGAVAGVSLAMRADHLDALAAGQGVTERDTSGKAASEMRELLTWLINRLEGKTHDEKARVA</sequence>
<dbReference type="PIRSF" id="PIRSF009320">
    <property type="entry name" value="Nuc_binding_HP_1000"/>
    <property type="match status" value="1"/>
</dbReference>
<dbReference type="PANTHER" id="PTHR13696">
    <property type="entry name" value="P-LOOP CONTAINING NUCLEOSIDE TRIPHOSPHATE HYDROLASE"/>
    <property type="match status" value="1"/>
</dbReference>